<sequence>MQTESPIHVFTKCPAIQRAGSFASRSAHELFRVATRQPLQSDSQWSRSAACISFAPGVHTGLISERITVHCCCVECLSENMLRPFYPMHGFHDESARQNCSSGLSHCECTCEWYMRRNYCKRTVSGATAVSPKSAPIPELQWVLAKGTCGLCCSL</sequence>
<protein>
    <submittedName>
        <fullName evidence="1">Uncharacterized protein</fullName>
    </submittedName>
</protein>
<keyword evidence="2" id="KW-1185">Reference proteome</keyword>
<reference evidence="1" key="1">
    <citation type="submission" date="2021-02" db="EMBL/GenBank/DDBJ databases">
        <authorList>
            <person name="Dougan E. K."/>
            <person name="Rhodes N."/>
            <person name="Thang M."/>
            <person name="Chan C."/>
        </authorList>
    </citation>
    <scope>NUCLEOTIDE SEQUENCE</scope>
</reference>
<evidence type="ECO:0000313" key="2">
    <source>
        <dbReference type="Proteomes" id="UP000601435"/>
    </source>
</evidence>
<accession>A0A812YMC4</accession>
<name>A0A812YMC4_9DINO</name>
<dbReference type="Proteomes" id="UP000601435">
    <property type="component" value="Unassembled WGS sequence"/>
</dbReference>
<comment type="caution">
    <text evidence="1">The sequence shown here is derived from an EMBL/GenBank/DDBJ whole genome shotgun (WGS) entry which is preliminary data.</text>
</comment>
<organism evidence="1 2">
    <name type="scientific">Symbiodinium necroappetens</name>
    <dbReference type="NCBI Taxonomy" id="1628268"/>
    <lineage>
        <taxon>Eukaryota</taxon>
        <taxon>Sar</taxon>
        <taxon>Alveolata</taxon>
        <taxon>Dinophyceae</taxon>
        <taxon>Suessiales</taxon>
        <taxon>Symbiodiniaceae</taxon>
        <taxon>Symbiodinium</taxon>
    </lineage>
</organism>
<evidence type="ECO:0000313" key="1">
    <source>
        <dbReference type="EMBL" id="CAE7787982.1"/>
    </source>
</evidence>
<gene>
    <name evidence="1" type="ORF">SNEC2469_LOCUS23130</name>
</gene>
<dbReference type="EMBL" id="CAJNJA010042864">
    <property type="protein sequence ID" value="CAE7787982.1"/>
    <property type="molecule type" value="Genomic_DNA"/>
</dbReference>
<proteinExistence type="predicted"/>
<dbReference type="AlphaFoldDB" id="A0A812YMC4"/>